<dbReference type="Pfam" id="PF13460">
    <property type="entry name" value="NAD_binding_10"/>
    <property type="match status" value="1"/>
</dbReference>
<protein>
    <submittedName>
        <fullName evidence="2">Uncharacterized protein YbjT (DUF2867 family)</fullName>
    </submittedName>
</protein>
<name>A0ABU1J2V6_9BACL</name>
<accession>A0ABU1J2V6</accession>
<gene>
    <name evidence="2" type="ORF">JOC58_003434</name>
</gene>
<keyword evidence="3" id="KW-1185">Reference proteome</keyword>
<evidence type="ECO:0000313" key="3">
    <source>
        <dbReference type="Proteomes" id="UP001185028"/>
    </source>
</evidence>
<reference evidence="2 3" key="1">
    <citation type="submission" date="2023-07" db="EMBL/GenBank/DDBJ databases">
        <title>Genomic Encyclopedia of Type Strains, Phase IV (KMG-IV): sequencing the most valuable type-strain genomes for metagenomic binning, comparative biology and taxonomic classification.</title>
        <authorList>
            <person name="Goeker M."/>
        </authorList>
    </citation>
    <scope>NUCLEOTIDE SEQUENCE [LARGE SCALE GENOMIC DNA]</scope>
    <source>
        <strain evidence="2 3">DSM 22170</strain>
    </source>
</reference>
<sequence length="216" mass="23041">MMNITVIGANGQIGKLLTQYLAQETEHEVTAVIRKPEQAEALEQLGAKTALADLEGTVEDLTKVVTGSDAIVFAAGSGGSTGDDKTLLIDLDGAVKCMEAAEQAGVSRFVLVSALFAYDRAKWSQEIKPYYVAKHYADRLLEASSLDYTIVRPGGLKNDPGTGSIQIAEKLSDSGSIPRADVAKVIAHLIDNKNTYRKGYDVISGDQPVEEALKGL</sequence>
<proteinExistence type="predicted"/>
<dbReference type="EMBL" id="JAVDQH010000015">
    <property type="protein sequence ID" value="MDR6245521.1"/>
    <property type="molecule type" value="Genomic_DNA"/>
</dbReference>
<dbReference type="CDD" id="cd05243">
    <property type="entry name" value="SDR_a5"/>
    <property type="match status" value="1"/>
</dbReference>
<dbReference type="PANTHER" id="PTHR15020">
    <property type="entry name" value="FLAVIN REDUCTASE-RELATED"/>
    <property type="match status" value="1"/>
</dbReference>
<dbReference type="SUPFAM" id="SSF51735">
    <property type="entry name" value="NAD(P)-binding Rossmann-fold domains"/>
    <property type="match status" value="1"/>
</dbReference>
<dbReference type="Gene3D" id="3.40.50.720">
    <property type="entry name" value="NAD(P)-binding Rossmann-like Domain"/>
    <property type="match status" value="1"/>
</dbReference>
<comment type="caution">
    <text evidence="2">The sequence shown here is derived from an EMBL/GenBank/DDBJ whole genome shotgun (WGS) entry which is preliminary data.</text>
</comment>
<dbReference type="InterPro" id="IPR016040">
    <property type="entry name" value="NAD(P)-bd_dom"/>
</dbReference>
<feature type="domain" description="NAD(P)-binding" evidence="1">
    <location>
        <begin position="8"/>
        <end position="192"/>
    </location>
</feature>
<dbReference type="PANTHER" id="PTHR15020:SF50">
    <property type="entry name" value="UPF0659 PROTEIN YMR090W"/>
    <property type="match status" value="1"/>
</dbReference>
<organism evidence="2 3">
    <name type="scientific">Paenibacillus hunanensis</name>
    <dbReference type="NCBI Taxonomy" id="539262"/>
    <lineage>
        <taxon>Bacteria</taxon>
        <taxon>Bacillati</taxon>
        <taxon>Bacillota</taxon>
        <taxon>Bacilli</taxon>
        <taxon>Bacillales</taxon>
        <taxon>Paenibacillaceae</taxon>
        <taxon>Paenibacillus</taxon>
    </lineage>
</organism>
<evidence type="ECO:0000313" key="2">
    <source>
        <dbReference type="EMBL" id="MDR6245521.1"/>
    </source>
</evidence>
<evidence type="ECO:0000259" key="1">
    <source>
        <dbReference type="Pfam" id="PF13460"/>
    </source>
</evidence>
<dbReference type="Proteomes" id="UP001185028">
    <property type="component" value="Unassembled WGS sequence"/>
</dbReference>
<dbReference type="InterPro" id="IPR036291">
    <property type="entry name" value="NAD(P)-bd_dom_sf"/>
</dbReference>